<feature type="binding site" evidence="6">
    <location>
        <begin position="85"/>
        <end position="88"/>
    </location>
    <ligand>
        <name>AMP</name>
        <dbReference type="ChEBI" id="CHEBI:456215"/>
    </ligand>
</feature>
<dbReference type="Proteomes" id="UP000004191">
    <property type="component" value="Unassembled WGS sequence"/>
</dbReference>
<evidence type="ECO:0000256" key="5">
    <source>
        <dbReference type="ARBA" id="ARBA00022840"/>
    </source>
</evidence>
<keyword evidence="2 6" id="KW-0545">Nucleotide biosynthesis</keyword>
<evidence type="ECO:0000313" key="11">
    <source>
        <dbReference type="Proteomes" id="UP000004191"/>
    </source>
</evidence>
<feature type="binding site" evidence="6">
    <location>
        <position position="150"/>
    </location>
    <ligand>
        <name>Zn(2+)</name>
        <dbReference type="ChEBI" id="CHEBI:29105"/>
        <note>structural</note>
    </ligand>
</feature>
<dbReference type="Gene3D" id="3.40.50.300">
    <property type="entry name" value="P-loop containing nucleotide triphosphate hydrolases"/>
    <property type="match status" value="1"/>
</dbReference>
<dbReference type="NCBIfam" id="NF001381">
    <property type="entry name" value="PRK00279.1-3"/>
    <property type="match status" value="1"/>
</dbReference>
<feature type="binding site" evidence="6">
    <location>
        <position position="171"/>
    </location>
    <ligand>
        <name>AMP</name>
        <dbReference type="ChEBI" id="CHEBI:456215"/>
    </ligand>
</feature>
<dbReference type="InterPro" id="IPR027417">
    <property type="entry name" value="P-loop_NTPase"/>
</dbReference>
<name>H3NP47_9FIRM</name>
<dbReference type="OrthoDB" id="9805030at2"/>
<proteinExistence type="inferred from homology"/>
<dbReference type="GO" id="GO:0005524">
    <property type="term" value="F:ATP binding"/>
    <property type="evidence" value="ECO:0007669"/>
    <property type="project" value="UniProtKB-UniRule"/>
</dbReference>
<dbReference type="CDD" id="cd01428">
    <property type="entry name" value="ADK"/>
    <property type="match status" value="1"/>
</dbReference>
<keyword evidence="6" id="KW-0479">Metal-binding</keyword>
<dbReference type="PROSITE" id="PS00113">
    <property type="entry name" value="ADENYLATE_KINASE"/>
    <property type="match status" value="1"/>
</dbReference>
<protein>
    <recommendedName>
        <fullName evidence="6 8">Adenylate kinase</fullName>
        <shortName evidence="6">AK</shortName>
        <ecNumber evidence="6 8">2.7.4.3</ecNumber>
    </recommendedName>
    <alternativeName>
        <fullName evidence="6">ATP-AMP transphosphorylase</fullName>
    </alternativeName>
    <alternativeName>
        <fullName evidence="6">ATP:AMP phosphotransferase</fullName>
    </alternativeName>
    <alternativeName>
        <fullName evidence="6">Adenylate monophosphate kinase</fullName>
    </alternativeName>
</protein>
<dbReference type="Pfam" id="PF05191">
    <property type="entry name" value="ADK_lid"/>
    <property type="match status" value="1"/>
</dbReference>
<keyword evidence="11" id="KW-1185">Reference proteome</keyword>
<dbReference type="GeneID" id="96999093"/>
<sequence>MILILLGPPGVGKGSQANKIIDGFGVTHISTGDIFRKNIKEETELGLKVKEIIAAGELVSDDLTNELVFDRLSNETSENGFMLDGYPRNINQAEALDKWLSENGKELTKVIYIDADKDVLISRIAGRRVCKNCGATYHVVNHPPKEEGICDICGGTLIQRPDDNEETAKSRIEIYEEQTSPLVEYYTKSGKLQRFNGNNEIEEVYLEIENSLK</sequence>
<dbReference type="NCBIfam" id="NF001380">
    <property type="entry name" value="PRK00279.1-2"/>
    <property type="match status" value="1"/>
</dbReference>
<keyword evidence="4 6" id="KW-0418">Kinase</keyword>
<feature type="binding site" evidence="6">
    <location>
        <begin position="10"/>
        <end position="15"/>
    </location>
    <ligand>
        <name>ATP</name>
        <dbReference type="ChEBI" id="CHEBI:30616"/>
    </ligand>
</feature>
<keyword evidence="6" id="KW-0862">Zinc</keyword>
<evidence type="ECO:0000256" key="2">
    <source>
        <dbReference type="ARBA" id="ARBA00022727"/>
    </source>
</evidence>
<gene>
    <name evidence="6" type="primary">adk</name>
    <name evidence="10" type="ORF">HMPREF9709_01108</name>
</gene>
<dbReference type="InterPro" id="IPR000850">
    <property type="entry name" value="Adenylat/UMP-CMP_kin"/>
</dbReference>
<dbReference type="InterPro" id="IPR007862">
    <property type="entry name" value="Adenylate_kinase_lid-dom"/>
</dbReference>
<comment type="similarity">
    <text evidence="6 7">Belongs to the adenylate kinase family.</text>
</comment>
<keyword evidence="5 6" id="KW-0067">ATP-binding</keyword>
<dbReference type="EC" id="2.7.4.3" evidence="6 8"/>
<dbReference type="InterPro" id="IPR033690">
    <property type="entry name" value="Adenylat_kinase_CS"/>
</dbReference>
<feature type="domain" description="Adenylate kinase active site lid" evidence="9">
    <location>
        <begin position="127"/>
        <end position="162"/>
    </location>
</feature>
<keyword evidence="6" id="KW-0963">Cytoplasm</keyword>
<feature type="binding site" evidence="6">
    <location>
        <position position="31"/>
    </location>
    <ligand>
        <name>AMP</name>
        <dbReference type="ChEBI" id="CHEBI:456215"/>
    </ligand>
</feature>
<feature type="binding site" evidence="6">
    <location>
        <position position="153"/>
    </location>
    <ligand>
        <name>Zn(2+)</name>
        <dbReference type="ChEBI" id="CHEBI:29105"/>
        <note>structural</note>
    </ligand>
</feature>
<dbReference type="FunFam" id="3.40.50.300:FF:000106">
    <property type="entry name" value="Adenylate kinase mitochondrial"/>
    <property type="match status" value="1"/>
</dbReference>
<dbReference type="GO" id="GO:0004017">
    <property type="term" value="F:AMP kinase activity"/>
    <property type="evidence" value="ECO:0007669"/>
    <property type="project" value="UniProtKB-UniRule"/>
</dbReference>
<comment type="pathway">
    <text evidence="6">Purine metabolism; AMP biosynthesis via salvage pathway; AMP from ADP: step 1/1.</text>
</comment>
<dbReference type="HAMAP" id="MF_00235">
    <property type="entry name" value="Adenylate_kinase_Adk"/>
    <property type="match status" value="1"/>
</dbReference>
<feature type="binding site" evidence="6">
    <location>
        <position position="130"/>
    </location>
    <ligand>
        <name>Zn(2+)</name>
        <dbReference type="ChEBI" id="CHEBI:29105"/>
        <note>structural</note>
    </ligand>
</feature>
<evidence type="ECO:0000259" key="9">
    <source>
        <dbReference type="Pfam" id="PF05191"/>
    </source>
</evidence>
<feature type="binding site" evidence="6">
    <location>
        <position position="160"/>
    </location>
    <ligand>
        <name>AMP</name>
        <dbReference type="ChEBI" id="CHEBI:456215"/>
    </ligand>
</feature>
<dbReference type="InterPro" id="IPR006259">
    <property type="entry name" value="Adenyl_kin_sub"/>
</dbReference>
<dbReference type="PATRIC" id="fig|883114.3.peg.1097"/>
<dbReference type="PANTHER" id="PTHR23359">
    <property type="entry name" value="NUCLEOTIDE KINASE"/>
    <property type="match status" value="1"/>
</dbReference>
<keyword evidence="1 6" id="KW-0808">Transferase</keyword>
<dbReference type="STRING" id="883114.HMPREF9709_01108"/>
<comment type="catalytic activity">
    <reaction evidence="6 8">
        <text>AMP + ATP = 2 ADP</text>
        <dbReference type="Rhea" id="RHEA:12973"/>
        <dbReference type="ChEBI" id="CHEBI:30616"/>
        <dbReference type="ChEBI" id="CHEBI:456215"/>
        <dbReference type="ChEBI" id="CHEBI:456216"/>
        <dbReference type="EC" id="2.7.4.3"/>
    </reaction>
</comment>
<dbReference type="NCBIfam" id="TIGR01351">
    <property type="entry name" value="adk"/>
    <property type="match status" value="1"/>
</dbReference>
<evidence type="ECO:0000313" key="10">
    <source>
        <dbReference type="EMBL" id="EHR33509.1"/>
    </source>
</evidence>
<dbReference type="eggNOG" id="COG0563">
    <property type="taxonomic scope" value="Bacteria"/>
</dbReference>
<feature type="binding site" evidence="6">
    <location>
        <position position="92"/>
    </location>
    <ligand>
        <name>AMP</name>
        <dbReference type="ChEBI" id="CHEBI:456215"/>
    </ligand>
</feature>
<accession>H3NP47</accession>
<keyword evidence="3 6" id="KW-0547">Nucleotide-binding</keyword>
<evidence type="ECO:0000256" key="1">
    <source>
        <dbReference type="ARBA" id="ARBA00022679"/>
    </source>
</evidence>
<dbReference type="GO" id="GO:0044209">
    <property type="term" value="P:AMP salvage"/>
    <property type="evidence" value="ECO:0007669"/>
    <property type="project" value="UniProtKB-UniRule"/>
</dbReference>
<dbReference type="HOGENOM" id="CLU_032354_1_2_9"/>
<comment type="domain">
    <text evidence="6">Consists of three domains, a large central CORE domain and two small peripheral domains, NMPbind and LID, which undergo movements during catalysis. The LID domain closes over the site of phosphoryl transfer upon ATP binding. Assembling and dissambling the active center during each catalytic cycle provides an effective means to prevent ATP hydrolysis. Some bacteria have evolved a zinc-coordinating structure that stabilizes the LID domain.</text>
</comment>
<feature type="binding site" evidence="6">
    <location>
        <begin position="136"/>
        <end position="137"/>
    </location>
    <ligand>
        <name>ATP</name>
        <dbReference type="ChEBI" id="CHEBI:30616"/>
    </ligand>
</feature>
<feature type="region of interest" description="LID" evidence="6">
    <location>
        <begin position="126"/>
        <end position="163"/>
    </location>
</feature>
<feature type="binding site" evidence="6">
    <location>
        <position position="199"/>
    </location>
    <ligand>
        <name>ATP</name>
        <dbReference type="ChEBI" id="CHEBI:30616"/>
    </ligand>
</feature>
<evidence type="ECO:0000256" key="3">
    <source>
        <dbReference type="ARBA" id="ARBA00022741"/>
    </source>
</evidence>
<evidence type="ECO:0000256" key="4">
    <source>
        <dbReference type="ARBA" id="ARBA00022777"/>
    </source>
</evidence>
<comment type="subunit">
    <text evidence="6 8">Monomer.</text>
</comment>
<dbReference type="GO" id="GO:0005737">
    <property type="term" value="C:cytoplasm"/>
    <property type="evidence" value="ECO:0007669"/>
    <property type="project" value="UniProtKB-SubCell"/>
</dbReference>
<feature type="binding site" evidence="6">
    <location>
        <position position="127"/>
    </location>
    <ligand>
        <name>ATP</name>
        <dbReference type="ChEBI" id="CHEBI:30616"/>
    </ligand>
</feature>
<dbReference type="Pfam" id="PF00406">
    <property type="entry name" value="ADK"/>
    <property type="match status" value="1"/>
</dbReference>
<feature type="binding site" evidence="6">
    <location>
        <begin position="57"/>
        <end position="59"/>
    </location>
    <ligand>
        <name>AMP</name>
        <dbReference type="ChEBI" id="CHEBI:456215"/>
    </ligand>
</feature>
<evidence type="ECO:0000256" key="6">
    <source>
        <dbReference type="HAMAP-Rule" id="MF_00235"/>
    </source>
</evidence>
<dbReference type="SUPFAM" id="SSF52540">
    <property type="entry name" value="P-loop containing nucleoside triphosphate hydrolases"/>
    <property type="match status" value="1"/>
</dbReference>
<feature type="binding site" evidence="6">
    <location>
        <position position="133"/>
    </location>
    <ligand>
        <name>Zn(2+)</name>
        <dbReference type="ChEBI" id="CHEBI:29105"/>
        <note>structural</note>
    </ligand>
</feature>
<feature type="region of interest" description="NMP" evidence="6">
    <location>
        <begin position="30"/>
        <end position="59"/>
    </location>
</feature>
<comment type="caution">
    <text evidence="10">The sequence shown here is derived from an EMBL/GenBank/DDBJ whole genome shotgun (WGS) entry which is preliminary data.</text>
</comment>
<organism evidence="10 11">
    <name type="scientific">Helcococcus kunzii ATCC 51366</name>
    <dbReference type="NCBI Taxonomy" id="883114"/>
    <lineage>
        <taxon>Bacteria</taxon>
        <taxon>Bacillati</taxon>
        <taxon>Bacillota</taxon>
        <taxon>Tissierellia</taxon>
        <taxon>Tissierellales</taxon>
        <taxon>Peptoniphilaceae</taxon>
        <taxon>Helcococcus</taxon>
    </lineage>
</organism>
<dbReference type="EMBL" id="AGEI01000022">
    <property type="protein sequence ID" value="EHR33509.1"/>
    <property type="molecule type" value="Genomic_DNA"/>
</dbReference>
<comment type="function">
    <text evidence="6">Catalyzes the reversible transfer of the terminal phosphate group between ATP and AMP. Plays an important role in cellular energy homeostasis and in adenine nucleotide metabolism.</text>
</comment>
<dbReference type="UniPathway" id="UPA00588">
    <property type="reaction ID" value="UER00649"/>
</dbReference>
<comment type="subcellular location">
    <subcellularLocation>
        <location evidence="6 8">Cytoplasm</location>
    </subcellularLocation>
</comment>
<dbReference type="PRINTS" id="PR00094">
    <property type="entry name" value="ADENYLTKNASE"/>
</dbReference>
<dbReference type="NCBIfam" id="NF011100">
    <property type="entry name" value="PRK14527.1"/>
    <property type="match status" value="1"/>
</dbReference>
<feature type="binding site" evidence="6">
    <location>
        <position position="36"/>
    </location>
    <ligand>
        <name>AMP</name>
        <dbReference type="ChEBI" id="CHEBI:456215"/>
    </ligand>
</feature>
<evidence type="ECO:0000256" key="8">
    <source>
        <dbReference type="RuleBase" id="RU003331"/>
    </source>
</evidence>
<evidence type="ECO:0000256" key="7">
    <source>
        <dbReference type="RuleBase" id="RU003330"/>
    </source>
</evidence>
<dbReference type="AlphaFoldDB" id="H3NP47"/>
<reference evidence="10 11" key="1">
    <citation type="submission" date="2012-01" db="EMBL/GenBank/DDBJ databases">
        <title>The Genome Sequence of Helcococcus kunzii ATCC 51366.</title>
        <authorList>
            <consortium name="The Broad Institute Genome Sequencing Platform"/>
            <person name="Earl A."/>
            <person name="Ward D."/>
            <person name="Feldgarden M."/>
            <person name="Gevers D."/>
            <person name="Huys G."/>
            <person name="Young S.K."/>
            <person name="Zeng Q."/>
            <person name="Gargeya S."/>
            <person name="Fitzgerald M."/>
            <person name="Haas B."/>
            <person name="Abouelleil A."/>
            <person name="Alvarado L."/>
            <person name="Arachchi H.M."/>
            <person name="Berlin A."/>
            <person name="Chapman S.B."/>
            <person name="Gearin G."/>
            <person name="Goldberg J."/>
            <person name="Griggs A."/>
            <person name="Gujja S."/>
            <person name="Hansen M."/>
            <person name="Heiman D."/>
            <person name="Howarth C."/>
            <person name="Larimer J."/>
            <person name="Lui A."/>
            <person name="MacDonald P.J.P."/>
            <person name="McCowen C."/>
            <person name="Montmayeur A."/>
            <person name="Murphy C."/>
            <person name="Neiman D."/>
            <person name="Pearson M."/>
            <person name="Priest M."/>
            <person name="Roberts A."/>
            <person name="Saif S."/>
            <person name="Shea T."/>
            <person name="Sisk P."/>
            <person name="Stolte C."/>
            <person name="Sykes S."/>
            <person name="Wortman J."/>
            <person name="Nusbaum C."/>
            <person name="Birren B."/>
        </authorList>
    </citation>
    <scope>NUCLEOTIDE SEQUENCE [LARGE SCALE GENOMIC DNA]</scope>
    <source>
        <strain evidence="10 11">ATCC 51366</strain>
    </source>
</reference>
<dbReference type="GO" id="GO:0008270">
    <property type="term" value="F:zinc ion binding"/>
    <property type="evidence" value="ECO:0007669"/>
    <property type="project" value="UniProtKB-UniRule"/>
</dbReference>
<dbReference type="RefSeq" id="WP_005398618.1">
    <property type="nucleotide sequence ID" value="NZ_JH601088.1"/>
</dbReference>